<dbReference type="GO" id="GO:0005886">
    <property type="term" value="C:plasma membrane"/>
    <property type="evidence" value="ECO:0007669"/>
    <property type="project" value="UniProtKB-SubCell"/>
</dbReference>
<feature type="domain" description="CNNM transmembrane" evidence="13">
    <location>
        <begin position="19"/>
        <end position="222"/>
    </location>
</feature>
<sequence length="465" mass="49299">MSELLAALPLAVDVSAAADTPVNPWAILLGLVLLLANGAFVAAEISLLAARRTRIEEAAEAGDPRAGRALEALTELSVTFSGAQLGITMCSLALGAVAEPAVAALLVRWLGVTALPTGLVPAVALAITLSIVVFLHMVVGEMAPKNLALARAEEVALRLARPFGWFVTALRPLILLLNGLANALVRLVRVQPVDEHKLVHTAEELALALAESQQLGTITVQDAQVLDAALGLARIDAEAAMTPRVDLAALPDTATLPEVLELASETGHTRIPVYHDDIDHVVGLVHVKDVLIREDAELVALTVADLLRPIPAVPESRDLEQLLRDMLDERSHAVLVVDEFGGTAGMLTLEDVVEELVGEIADEFDAEQHARAEDERSWVVPGTMRRDELGRLTGLELDGEAETVSGAVVEQLGRLLEPGDRFTTVDGWELTVLTLEGRRAGEIEVRAPEEVGADGDEAGGADDGH</sequence>
<evidence type="ECO:0000256" key="8">
    <source>
        <dbReference type="ARBA" id="ARBA00023136"/>
    </source>
</evidence>
<dbReference type="InterPro" id="IPR036318">
    <property type="entry name" value="FAD-bd_PCMH-like_sf"/>
</dbReference>
<dbReference type="SMART" id="SM01091">
    <property type="entry name" value="CorC_HlyC"/>
    <property type="match status" value="1"/>
</dbReference>
<evidence type="ECO:0000259" key="13">
    <source>
        <dbReference type="PROSITE" id="PS51846"/>
    </source>
</evidence>
<dbReference type="SMART" id="SM00116">
    <property type="entry name" value="CBS"/>
    <property type="match status" value="2"/>
</dbReference>
<dbReference type="InterPro" id="IPR016169">
    <property type="entry name" value="FAD-bd_PCMH_sub2"/>
</dbReference>
<comment type="caution">
    <text evidence="14">The sequence shown here is derived from an EMBL/GenBank/DDBJ whole genome shotgun (WGS) entry which is preliminary data.</text>
</comment>
<comment type="subcellular location">
    <subcellularLocation>
        <location evidence="1">Cell membrane</location>
        <topology evidence="1">Multi-pass membrane protein</topology>
    </subcellularLocation>
</comment>
<dbReference type="EMBL" id="BMHA01000011">
    <property type="protein sequence ID" value="GGI08318.1"/>
    <property type="molecule type" value="Genomic_DNA"/>
</dbReference>
<evidence type="ECO:0000256" key="5">
    <source>
        <dbReference type="ARBA" id="ARBA00022737"/>
    </source>
</evidence>
<evidence type="ECO:0000256" key="10">
    <source>
        <dbReference type="PROSITE-ProRule" id="PRU01193"/>
    </source>
</evidence>
<evidence type="ECO:0000256" key="9">
    <source>
        <dbReference type="PROSITE-ProRule" id="PRU00703"/>
    </source>
</evidence>
<reference evidence="14" key="2">
    <citation type="submission" date="2020-09" db="EMBL/GenBank/DDBJ databases">
        <authorList>
            <person name="Sun Q."/>
            <person name="Zhou Y."/>
        </authorList>
    </citation>
    <scope>NUCLEOTIDE SEQUENCE</scope>
    <source>
        <strain evidence="14">CGMCC 1.14988</strain>
    </source>
</reference>
<evidence type="ECO:0000256" key="4">
    <source>
        <dbReference type="ARBA" id="ARBA00022692"/>
    </source>
</evidence>
<dbReference type="InterPro" id="IPR051676">
    <property type="entry name" value="UPF0053_domain"/>
</dbReference>
<evidence type="ECO:0000256" key="7">
    <source>
        <dbReference type="ARBA" id="ARBA00023122"/>
    </source>
</evidence>
<evidence type="ECO:0000256" key="11">
    <source>
        <dbReference type="SAM" id="Phobius"/>
    </source>
</evidence>
<dbReference type="InterPro" id="IPR005170">
    <property type="entry name" value="Transptr-assoc_dom"/>
</dbReference>
<accession>A0A8J3AH40</accession>
<feature type="domain" description="CBS" evidence="12">
    <location>
        <begin position="306"/>
        <end position="363"/>
    </location>
</feature>
<dbReference type="Pfam" id="PF03471">
    <property type="entry name" value="CorC_HlyC"/>
    <property type="match status" value="1"/>
</dbReference>
<keyword evidence="6 10" id="KW-1133">Transmembrane helix</keyword>
<organism evidence="14 15">
    <name type="scientific">Egicoccus halophilus</name>
    <dbReference type="NCBI Taxonomy" id="1670830"/>
    <lineage>
        <taxon>Bacteria</taxon>
        <taxon>Bacillati</taxon>
        <taxon>Actinomycetota</taxon>
        <taxon>Nitriliruptoria</taxon>
        <taxon>Egicoccales</taxon>
        <taxon>Egicoccaceae</taxon>
        <taxon>Egicoccus</taxon>
    </lineage>
</organism>
<dbReference type="PANTHER" id="PTHR43099:SF5">
    <property type="entry name" value="HLYC_CORC FAMILY TRANSPORTER"/>
    <property type="match status" value="1"/>
</dbReference>
<keyword evidence="8 10" id="KW-0472">Membrane</keyword>
<keyword evidence="7 9" id="KW-0129">CBS domain</keyword>
<gene>
    <name evidence="14" type="ORF">GCM10011354_28490</name>
</gene>
<dbReference type="Gene3D" id="3.30.465.10">
    <property type="match status" value="1"/>
</dbReference>
<evidence type="ECO:0000256" key="3">
    <source>
        <dbReference type="ARBA" id="ARBA00022475"/>
    </source>
</evidence>
<proteinExistence type="inferred from homology"/>
<evidence type="ECO:0000259" key="12">
    <source>
        <dbReference type="PROSITE" id="PS51371"/>
    </source>
</evidence>
<dbReference type="SUPFAM" id="SSF56176">
    <property type="entry name" value="FAD-binding/transporter-associated domain-like"/>
    <property type="match status" value="1"/>
</dbReference>
<dbReference type="InterPro" id="IPR044751">
    <property type="entry name" value="Ion_transp-like_CBS"/>
</dbReference>
<dbReference type="Gene3D" id="3.10.580.10">
    <property type="entry name" value="CBS-domain"/>
    <property type="match status" value="1"/>
</dbReference>
<feature type="transmembrane region" description="Helical" evidence="11">
    <location>
        <begin position="85"/>
        <end position="107"/>
    </location>
</feature>
<name>A0A8J3AH40_9ACTN</name>
<dbReference type="AlphaFoldDB" id="A0A8J3AH40"/>
<keyword evidence="4 10" id="KW-0812">Transmembrane</keyword>
<dbReference type="InterPro" id="IPR000644">
    <property type="entry name" value="CBS_dom"/>
</dbReference>
<keyword evidence="5" id="KW-0677">Repeat</keyword>
<dbReference type="InterPro" id="IPR002550">
    <property type="entry name" value="CNNM"/>
</dbReference>
<dbReference type="OrthoDB" id="110231at2"/>
<dbReference type="SUPFAM" id="SSF54631">
    <property type="entry name" value="CBS-domain pair"/>
    <property type="match status" value="1"/>
</dbReference>
<protein>
    <submittedName>
        <fullName evidence="14">Membrane protein</fullName>
    </submittedName>
</protein>
<dbReference type="InterPro" id="IPR046342">
    <property type="entry name" value="CBS_dom_sf"/>
</dbReference>
<evidence type="ECO:0000256" key="1">
    <source>
        <dbReference type="ARBA" id="ARBA00004651"/>
    </source>
</evidence>
<comment type="similarity">
    <text evidence="2">Belongs to the UPF0053 family.</text>
</comment>
<dbReference type="PROSITE" id="PS51371">
    <property type="entry name" value="CBS"/>
    <property type="match status" value="2"/>
</dbReference>
<evidence type="ECO:0000313" key="14">
    <source>
        <dbReference type="EMBL" id="GGI08318.1"/>
    </source>
</evidence>
<reference evidence="14" key="1">
    <citation type="journal article" date="2014" name="Int. J. Syst. Evol. Microbiol.">
        <title>Complete genome sequence of Corynebacterium casei LMG S-19264T (=DSM 44701T), isolated from a smear-ripened cheese.</title>
        <authorList>
            <consortium name="US DOE Joint Genome Institute (JGI-PGF)"/>
            <person name="Walter F."/>
            <person name="Albersmeier A."/>
            <person name="Kalinowski J."/>
            <person name="Ruckert C."/>
        </authorList>
    </citation>
    <scope>NUCLEOTIDE SEQUENCE</scope>
    <source>
        <strain evidence="14">CGMCC 1.14988</strain>
    </source>
</reference>
<keyword evidence="15" id="KW-1185">Reference proteome</keyword>
<evidence type="ECO:0000256" key="6">
    <source>
        <dbReference type="ARBA" id="ARBA00022989"/>
    </source>
</evidence>
<feature type="transmembrane region" description="Helical" evidence="11">
    <location>
        <begin position="27"/>
        <end position="50"/>
    </location>
</feature>
<dbReference type="Pfam" id="PF00571">
    <property type="entry name" value="CBS"/>
    <property type="match status" value="2"/>
</dbReference>
<dbReference type="PANTHER" id="PTHR43099">
    <property type="entry name" value="UPF0053 PROTEIN YRKA"/>
    <property type="match status" value="1"/>
</dbReference>
<feature type="domain" description="CBS" evidence="12">
    <location>
        <begin position="241"/>
        <end position="301"/>
    </location>
</feature>
<evidence type="ECO:0000313" key="15">
    <source>
        <dbReference type="Proteomes" id="UP000650511"/>
    </source>
</evidence>
<feature type="transmembrane region" description="Helical" evidence="11">
    <location>
        <begin position="119"/>
        <end position="139"/>
    </location>
</feature>
<dbReference type="CDD" id="cd04590">
    <property type="entry name" value="CBS_pair_CorC_HlyC_assoc"/>
    <property type="match status" value="1"/>
</dbReference>
<dbReference type="PROSITE" id="PS51846">
    <property type="entry name" value="CNNM"/>
    <property type="match status" value="1"/>
</dbReference>
<feature type="transmembrane region" description="Helical" evidence="11">
    <location>
        <begin position="159"/>
        <end position="181"/>
    </location>
</feature>
<keyword evidence="3" id="KW-1003">Cell membrane</keyword>
<dbReference type="GO" id="GO:0050660">
    <property type="term" value="F:flavin adenine dinucleotide binding"/>
    <property type="evidence" value="ECO:0007669"/>
    <property type="project" value="InterPro"/>
</dbReference>
<dbReference type="Proteomes" id="UP000650511">
    <property type="component" value="Unassembled WGS sequence"/>
</dbReference>
<dbReference type="Pfam" id="PF01595">
    <property type="entry name" value="CNNM"/>
    <property type="match status" value="1"/>
</dbReference>
<evidence type="ECO:0000256" key="2">
    <source>
        <dbReference type="ARBA" id="ARBA00006337"/>
    </source>
</evidence>
<dbReference type="RefSeq" id="WP_130650103.1">
    <property type="nucleotide sequence ID" value="NZ_BMHA01000011.1"/>
</dbReference>